<dbReference type="AlphaFoldDB" id="A0A1H1BMC6"/>
<dbReference type="RefSeq" id="WP_156097349.1">
    <property type="nucleotide sequence ID" value="NZ_FNJW01000008.1"/>
</dbReference>
<dbReference type="EMBL" id="FNJW01000008">
    <property type="protein sequence ID" value="SDQ53097.1"/>
    <property type="molecule type" value="Genomic_DNA"/>
</dbReference>
<name>A0A1H1BMC6_9LACT</name>
<keyword evidence="2" id="KW-1185">Reference proteome</keyword>
<gene>
    <name evidence="1" type="ORF">SAMN04487752_2652</name>
</gene>
<dbReference type="Proteomes" id="UP000199481">
    <property type="component" value="Unassembled WGS sequence"/>
</dbReference>
<proteinExistence type="predicted"/>
<protein>
    <submittedName>
        <fullName evidence="1">Uncharacterized protein</fullName>
    </submittedName>
</protein>
<accession>A0A1H1BMC6</accession>
<evidence type="ECO:0000313" key="1">
    <source>
        <dbReference type="EMBL" id="SDQ53097.1"/>
    </source>
</evidence>
<sequence length="56" mass="6550">MSNHTVVEVTGPAVKLKSNKSKIVIHFQDDFNALINYEFIVRKFNEKKDNDNNDKR</sequence>
<evidence type="ECO:0000313" key="2">
    <source>
        <dbReference type="Proteomes" id="UP000199481"/>
    </source>
</evidence>
<organism evidence="1 2">
    <name type="scientific">Carnobacterium viridans</name>
    <dbReference type="NCBI Taxonomy" id="174587"/>
    <lineage>
        <taxon>Bacteria</taxon>
        <taxon>Bacillati</taxon>
        <taxon>Bacillota</taxon>
        <taxon>Bacilli</taxon>
        <taxon>Lactobacillales</taxon>
        <taxon>Carnobacteriaceae</taxon>
        <taxon>Carnobacterium</taxon>
    </lineage>
</organism>
<reference evidence="2" key="1">
    <citation type="submission" date="2016-10" db="EMBL/GenBank/DDBJ databases">
        <authorList>
            <person name="Varghese N."/>
            <person name="Submissions S."/>
        </authorList>
    </citation>
    <scope>NUCLEOTIDE SEQUENCE [LARGE SCALE GENOMIC DNA]</scope>
    <source>
        <strain evidence="2">MPL-11</strain>
    </source>
</reference>